<dbReference type="InterPro" id="IPR002772">
    <property type="entry name" value="Glyco_hydro_3_C"/>
</dbReference>
<protein>
    <submittedName>
        <fullName evidence="5">Beta-glucosidase</fullName>
    </submittedName>
</protein>
<dbReference type="InterPro" id="IPR001764">
    <property type="entry name" value="Glyco_hydro_3_N"/>
</dbReference>
<dbReference type="SMART" id="SM01217">
    <property type="entry name" value="Fn3_like"/>
    <property type="match status" value="1"/>
</dbReference>
<dbReference type="Pfam" id="PF01915">
    <property type="entry name" value="Glyco_hydro_3_C"/>
    <property type="match status" value="1"/>
</dbReference>
<feature type="domain" description="Fibronectin type III-like" evidence="4">
    <location>
        <begin position="676"/>
        <end position="743"/>
    </location>
</feature>
<dbReference type="InterPro" id="IPR017853">
    <property type="entry name" value="GH"/>
</dbReference>
<dbReference type="Gene3D" id="3.20.20.300">
    <property type="entry name" value="Glycoside hydrolase, family 3, N-terminal domain"/>
    <property type="match status" value="1"/>
</dbReference>
<dbReference type="PANTHER" id="PTHR42715">
    <property type="entry name" value="BETA-GLUCOSIDASE"/>
    <property type="match status" value="1"/>
</dbReference>
<dbReference type="EMBL" id="CP010836">
    <property type="protein sequence ID" value="AJP71180.1"/>
    <property type="molecule type" value="Genomic_DNA"/>
</dbReference>
<dbReference type="GO" id="GO:0004553">
    <property type="term" value="F:hydrolase activity, hydrolyzing O-glycosyl compounds"/>
    <property type="evidence" value="ECO:0007669"/>
    <property type="project" value="InterPro"/>
</dbReference>
<dbReference type="AlphaFoldDB" id="A0A7U4LEA7"/>
<evidence type="ECO:0000256" key="3">
    <source>
        <dbReference type="SAM" id="SignalP"/>
    </source>
</evidence>
<evidence type="ECO:0000256" key="1">
    <source>
        <dbReference type="ARBA" id="ARBA00005336"/>
    </source>
</evidence>
<dbReference type="Pfam" id="PF14310">
    <property type="entry name" value="Fn3-like"/>
    <property type="match status" value="1"/>
</dbReference>
<gene>
    <name evidence="5" type="ORF">TS85_04160</name>
</gene>
<dbReference type="PANTHER" id="PTHR42715:SF10">
    <property type="entry name" value="BETA-GLUCOSIDASE"/>
    <property type="match status" value="1"/>
</dbReference>
<dbReference type="InterPro" id="IPR026891">
    <property type="entry name" value="Fn3-like"/>
</dbReference>
<dbReference type="Pfam" id="PF00933">
    <property type="entry name" value="Glyco_hydro_3"/>
    <property type="match status" value="1"/>
</dbReference>
<evidence type="ECO:0000313" key="6">
    <source>
        <dbReference type="Proteomes" id="UP000032300"/>
    </source>
</evidence>
<dbReference type="OrthoDB" id="9781691at2"/>
<dbReference type="SUPFAM" id="SSF51445">
    <property type="entry name" value="(Trans)glycosidases"/>
    <property type="match status" value="1"/>
</dbReference>
<evidence type="ECO:0000313" key="5">
    <source>
        <dbReference type="EMBL" id="AJP71180.1"/>
    </source>
</evidence>
<proteinExistence type="inferred from homology"/>
<keyword evidence="2" id="KW-0378">Hydrolase</keyword>
<dbReference type="InterPro" id="IPR036962">
    <property type="entry name" value="Glyco_hydro_3_N_sf"/>
</dbReference>
<dbReference type="InterPro" id="IPR050288">
    <property type="entry name" value="Cellulose_deg_GH3"/>
</dbReference>
<evidence type="ECO:0000259" key="4">
    <source>
        <dbReference type="SMART" id="SM01217"/>
    </source>
</evidence>
<dbReference type="Gene3D" id="3.40.50.1700">
    <property type="entry name" value="Glycoside hydrolase family 3 C-terminal domain"/>
    <property type="match status" value="1"/>
</dbReference>
<dbReference type="Gene3D" id="2.60.40.10">
    <property type="entry name" value="Immunoglobulins"/>
    <property type="match status" value="1"/>
</dbReference>
<dbReference type="InterPro" id="IPR036881">
    <property type="entry name" value="Glyco_hydro_3_C_sf"/>
</dbReference>
<feature type="signal peptide" evidence="3">
    <location>
        <begin position="1"/>
        <end position="19"/>
    </location>
</feature>
<reference evidence="5 6" key="2">
    <citation type="submission" date="2015-02" db="EMBL/GenBank/DDBJ databases">
        <title>The complete genome of Sphingomonas hengshuiensis sp. WHSC-8 isolated from soil of Hengshui Lake.</title>
        <authorList>
            <person name="Wei S."/>
            <person name="Guo J."/>
            <person name="Su C."/>
            <person name="Wu R."/>
            <person name="Zhang Z."/>
            <person name="Liang K."/>
            <person name="Li H."/>
            <person name="Wang T."/>
            <person name="Liu H."/>
            <person name="Zhang C."/>
            <person name="Li Z."/>
            <person name="Wang Q."/>
            <person name="Meng J."/>
        </authorList>
    </citation>
    <scope>NUCLEOTIDE SEQUENCE [LARGE SCALE GENOMIC DNA]</scope>
    <source>
        <strain evidence="5 6">WHSC-8</strain>
    </source>
</reference>
<reference evidence="5 6" key="1">
    <citation type="journal article" date="2015" name="Int. J. Syst. Evol. Microbiol.">
        <title>Sphingomonas hengshuiensis sp. nov., isolated from lake wetland.</title>
        <authorList>
            <person name="Wei S."/>
            <person name="Wang T."/>
            <person name="Liu H."/>
            <person name="Zhang C."/>
            <person name="Guo J."/>
            <person name="Wang Q."/>
            <person name="Liang K."/>
            <person name="Zhang Z."/>
        </authorList>
    </citation>
    <scope>NUCLEOTIDE SEQUENCE [LARGE SCALE GENOMIC DNA]</scope>
    <source>
        <strain evidence="5 6">WHSC-8</strain>
    </source>
</reference>
<dbReference type="KEGG" id="sphi:TS85_04160"/>
<comment type="similarity">
    <text evidence="1">Belongs to the glycosyl hydrolase 3 family.</text>
</comment>
<keyword evidence="6" id="KW-1185">Reference proteome</keyword>
<dbReference type="InterPro" id="IPR013783">
    <property type="entry name" value="Ig-like_fold"/>
</dbReference>
<sequence length="761" mass="79975">MKSLSLVTALLLAGGSVLVAPALIAQERPAPVSEKPWADKTLTPDRRAELLLAAMTLEEKVALLHGPMAIPFGPQRPMPKGAVGSAGYIAGNERLGIPALQESDASLGVTNPGLVRGAADMSTALPASLLLAATFDPEIARAGGVLVGTEARAKGMNVQLAGGANLLRDPRGGRNFEYAGEDPLLAGTIAGAAIRGIQSTGMVSTMKHFSINGQEHKRMTADSVIGEANHRESDLLAFQIALEAGDPGSVMCAYNLVNGVYACENDPLLNRTLKRDWGYKGWVMSDWGAVHSLGALTAGLDQQSGEQLDKQVFFDKPLKDAVAAGSIPEARVTDAARRILRAMFANGLFDTPPAKAEIDFPAHARIVQNQAEQGIVLLKNDSGVLPLARGAKKIAVIGQHVEAGVPSGSGSSQVTNPWRASPMTQVRSVPIGGEGMMASWSNVVFHPSSPLAAIRARFRSPGAADASPFAGPAPSPVVFNNGIYPESAAADAKGADVAIVFVYQPSGEGDDVPNLTLPFGQDALVEAVAAANPNTIVVLQTGNAVALPWADKVKGIVQAWYSGGMGGEAIARVLFGEVNPSGRLPLTWPVDESQLPRPAIPGWGEPADARVQVNYDIEGSDIGYRWFARENKVPRYWFGHGLSYTSFARSGLTLKGGQTVTASVDVANTGKVAGSDVVQLYLVEKPGGPARRLLGYQKVALQPGETKRVTLNVDPRLLAEYDEKAHGWRIDAGEYRIGVGADAGAVEGVTAVRLAARRIKP</sequence>
<dbReference type="PRINTS" id="PR00133">
    <property type="entry name" value="GLHYDRLASE3"/>
</dbReference>
<dbReference type="RefSeq" id="WP_044330595.1">
    <property type="nucleotide sequence ID" value="NZ_CP010836.1"/>
</dbReference>
<evidence type="ECO:0000256" key="2">
    <source>
        <dbReference type="ARBA" id="ARBA00022801"/>
    </source>
</evidence>
<keyword evidence="3" id="KW-0732">Signal</keyword>
<dbReference type="GO" id="GO:0005975">
    <property type="term" value="P:carbohydrate metabolic process"/>
    <property type="evidence" value="ECO:0007669"/>
    <property type="project" value="InterPro"/>
</dbReference>
<dbReference type="SUPFAM" id="SSF52279">
    <property type="entry name" value="Beta-D-glucan exohydrolase, C-terminal domain"/>
    <property type="match status" value="1"/>
</dbReference>
<feature type="chain" id="PRO_5030539986" evidence="3">
    <location>
        <begin position="20"/>
        <end position="761"/>
    </location>
</feature>
<dbReference type="Proteomes" id="UP000032300">
    <property type="component" value="Chromosome"/>
</dbReference>
<organism evidence="5 6">
    <name type="scientific">Sphingomonas hengshuiensis</name>
    <dbReference type="NCBI Taxonomy" id="1609977"/>
    <lineage>
        <taxon>Bacteria</taxon>
        <taxon>Pseudomonadati</taxon>
        <taxon>Pseudomonadota</taxon>
        <taxon>Alphaproteobacteria</taxon>
        <taxon>Sphingomonadales</taxon>
        <taxon>Sphingomonadaceae</taxon>
        <taxon>Sphingomonas</taxon>
    </lineage>
</organism>
<accession>A0A7U4LEA7</accession>
<name>A0A7U4LEA7_9SPHN</name>